<dbReference type="Gene3D" id="1.10.287.690">
    <property type="entry name" value="Helix hairpin bin"/>
    <property type="match status" value="1"/>
</dbReference>
<dbReference type="InterPro" id="IPR023211">
    <property type="entry name" value="DNA_pol_palm_dom_sf"/>
</dbReference>
<dbReference type="FunFam" id="3.30.420.10:FF:000010">
    <property type="entry name" value="DNA polymerase epsilon catalytic subunit"/>
    <property type="match status" value="1"/>
</dbReference>
<dbReference type="FunFam" id="3.90.1600.10:FF:000006">
    <property type="entry name" value="DNA polymerase epsilon catalytic subunit"/>
    <property type="match status" value="1"/>
</dbReference>
<evidence type="ECO:0000256" key="2">
    <source>
        <dbReference type="ARBA" id="ARBA00005755"/>
    </source>
</evidence>
<feature type="domain" description="DNA polymerase epsilon catalytic subunit A C-terminal" evidence="18">
    <location>
        <begin position="1792"/>
        <end position="2228"/>
    </location>
</feature>
<feature type="transmembrane region" description="Helical" evidence="17">
    <location>
        <begin position="126"/>
        <end position="149"/>
    </location>
</feature>
<dbReference type="GO" id="GO:0003887">
    <property type="term" value="F:DNA-directed DNA polymerase activity"/>
    <property type="evidence" value="ECO:0007669"/>
    <property type="project" value="UniProtKB-KW"/>
</dbReference>
<keyword evidence="17" id="KW-1133">Transmembrane helix</keyword>
<keyword evidence="17" id="KW-0472">Membrane</keyword>
<evidence type="ECO:0000256" key="11">
    <source>
        <dbReference type="ARBA" id="ARBA00022932"/>
    </source>
</evidence>
<comment type="caution">
    <text evidence="19">The sequence shown here is derived from an EMBL/GenBank/DDBJ whole genome shotgun (WGS) entry which is preliminary data.</text>
</comment>
<evidence type="ECO:0000313" key="19">
    <source>
        <dbReference type="EMBL" id="CAF0777913.1"/>
    </source>
</evidence>
<evidence type="ECO:0000256" key="4">
    <source>
        <dbReference type="ARBA" id="ARBA00022485"/>
    </source>
</evidence>
<dbReference type="EMBL" id="CAJOBC010000250">
    <property type="protein sequence ID" value="CAF3560707.1"/>
    <property type="molecule type" value="Genomic_DNA"/>
</dbReference>
<dbReference type="EMBL" id="CAJNOQ010000250">
    <property type="protein sequence ID" value="CAF0777913.1"/>
    <property type="molecule type" value="Genomic_DNA"/>
</dbReference>
<dbReference type="FunFam" id="1.10.132.60:FF:000002">
    <property type="entry name" value="DNA polymerase epsilon catalytic subunit"/>
    <property type="match status" value="1"/>
</dbReference>
<dbReference type="InterPro" id="IPR006133">
    <property type="entry name" value="DNA-dir_DNA_pol_B_exonuc"/>
</dbReference>
<evidence type="ECO:0000256" key="12">
    <source>
        <dbReference type="ARBA" id="ARBA00023004"/>
    </source>
</evidence>
<feature type="compositionally biased region" description="Basic and acidic residues" evidence="16">
    <location>
        <begin position="931"/>
        <end position="946"/>
    </location>
</feature>
<dbReference type="GO" id="GO:0000166">
    <property type="term" value="F:nucleotide binding"/>
    <property type="evidence" value="ECO:0007669"/>
    <property type="project" value="InterPro"/>
</dbReference>
<evidence type="ECO:0000259" key="18">
    <source>
        <dbReference type="SMART" id="SM01159"/>
    </source>
</evidence>
<keyword evidence="21" id="KW-1185">Reference proteome</keyword>
<dbReference type="GO" id="GO:0008270">
    <property type="term" value="F:zinc ion binding"/>
    <property type="evidence" value="ECO:0007669"/>
    <property type="project" value="UniProtKB-KW"/>
</dbReference>
<dbReference type="Gene3D" id="3.30.342.10">
    <property type="entry name" value="DNA Polymerase, chain B, domain 1"/>
    <property type="match status" value="1"/>
</dbReference>
<proteinExistence type="inferred from homology"/>
<keyword evidence="9" id="KW-0863">Zinc-finger</keyword>
<evidence type="ECO:0000256" key="10">
    <source>
        <dbReference type="ARBA" id="ARBA00022833"/>
    </source>
</evidence>
<dbReference type="GO" id="GO:0008310">
    <property type="term" value="F:single-stranded DNA 3'-5' DNA exonuclease activity"/>
    <property type="evidence" value="ECO:0007669"/>
    <property type="project" value="TreeGrafter"/>
</dbReference>
<comment type="subcellular location">
    <subcellularLocation>
        <location evidence="1">Nucleus</location>
    </subcellularLocation>
</comment>
<keyword evidence="14" id="KW-0238">DNA-binding</keyword>
<dbReference type="CDD" id="cd05535">
    <property type="entry name" value="POLBc_epsilon"/>
    <property type="match status" value="1"/>
</dbReference>
<dbReference type="EC" id="2.7.7.7" evidence="3"/>
<keyword evidence="12" id="KW-0408">Iron</keyword>
<evidence type="ECO:0000256" key="5">
    <source>
        <dbReference type="ARBA" id="ARBA00022679"/>
    </source>
</evidence>
<accession>A0A813R5S4</accession>
<dbReference type="InterPro" id="IPR012337">
    <property type="entry name" value="RNaseH-like_sf"/>
</dbReference>
<dbReference type="Proteomes" id="UP000663829">
    <property type="component" value="Unassembled WGS sequence"/>
</dbReference>
<dbReference type="SMART" id="SM00486">
    <property type="entry name" value="POLBc"/>
    <property type="match status" value="1"/>
</dbReference>
<dbReference type="Pfam" id="PF03104">
    <property type="entry name" value="DNA_pol_B_exo1"/>
    <property type="match status" value="1"/>
</dbReference>
<evidence type="ECO:0000256" key="8">
    <source>
        <dbReference type="ARBA" id="ARBA00022723"/>
    </source>
</evidence>
<dbReference type="InterPro" id="IPR006172">
    <property type="entry name" value="DNA-dir_DNA_pol_B"/>
</dbReference>
<evidence type="ECO:0000313" key="20">
    <source>
        <dbReference type="EMBL" id="CAF3560707.1"/>
    </source>
</evidence>
<dbReference type="PANTHER" id="PTHR10670:SF0">
    <property type="entry name" value="DNA POLYMERASE EPSILON CATALYTIC SUBUNIT A"/>
    <property type="match status" value="1"/>
</dbReference>
<dbReference type="SMART" id="SM01159">
    <property type="entry name" value="DUF1744"/>
    <property type="match status" value="1"/>
</dbReference>
<keyword evidence="10" id="KW-0862">Zinc</keyword>
<keyword evidence="7" id="KW-0235">DNA replication</keyword>
<dbReference type="InterPro" id="IPR055191">
    <property type="entry name" value="POL2_thumb"/>
</dbReference>
<dbReference type="Pfam" id="PF08490">
    <property type="entry name" value="DUF1744"/>
    <property type="match status" value="1"/>
</dbReference>
<dbReference type="GO" id="GO:0051539">
    <property type="term" value="F:4 iron, 4 sulfur cluster binding"/>
    <property type="evidence" value="ECO:0007669"/>
    <property type="project" value="UniProtKB-KW"/>
</dbReference>
<dbReference type="GO" id="GO:0045004">
    <property type="term" value="P:DNA replication proofreading"/>
    <property type="evidence" value="ECO:0007669"/>
    <property type="project" value="TreeGrafter"/>
</dbReference>
<feature type="compositionally biased region" description="Polar residues" evidence="16">
    <location>
        <begin position="951"/>
        <end position="963"/>
    </location>
</feature>
<dbReference type="CDD" id="cd05779">
    <property type="entry name" value="DNA_polB_epsilon_exo"/>
    <property type="match status" value="1"/>
</dbReference>
<dbReference type="SUPFAM" id="SSF56672">
    <property type="entry name" value="DNA/RNA polymerases"/>
    <property type="match status" value="1"/>
</dbReference>
<keyword evidence="6" id="KW-0548">Nucleotidyltransferase</keyword>
<keyword evidence="13" id="KW-0411">Iron-sulfur</keyword>
<dbReference type="Pfam" id="PF22912">
    <property type="entry name" value="zf-DPOE"/>
    <property type="match status" value="1"/>
</dbReference>
<dbReference type="Gene3D" id="1.10.132.60">
    <property type="entry name" value="DNA polymerase family B, C-terminal domain"/>
    <property type="match status" value="1"/>
</dbReference>
<protein>
    <recommendedName>
        <fullName evidence="3">DNA-directed DNA polymerase</fullName>
        <ecNumber evidence="3">2.7.7.7</ecNumber>
    </recommendedName>
</protein>
<organism evidence="19 21">
    <name type="scientific">Didymodactylos carnosus</name>
    <dbReference type="NCBI Taxonomy" id="1234261"/>
    <lineage>
        <taxon>Eukaryota</taxon>
        <taxon>Metazoa</taxon>
        <taxon>Spiralia</taxon>
        <taxon>Gnathifera</taxon>
        <taxon>Rotifera</taxon>
        <taxon>Eurotatoria</taxon>
        <taxon>Bdelloidea</taxon>
        <taxon>Philodinida</taxon>
        <taxon>Philodinidae</taxon>
        <taxon>Didymodactylos</taxon>
    </lineage>
</organism>
<evidence type="ECO:0000256" key="13">
    <source>
        <dbReference type="ARBA" id="ARBA00023014"/>
    </source>
</evidence>
<evidence type="ECO:0000256" key="16">
    <source>
        <dbReference type="SAM" id="MobiDB-lite"/>
    </source>
</evidence>
<evidence type="ECO:0000256" key="1">
    <source>
        <dbReference type="ARBA" id="ARBA00004123"/>
    </source>
</evidence>
<dbReference type="GO" id="GO:0006287">
    <property type="term" value="P:base-excision repair, gap-filling"/>
    <property type="evidence" value="ECO:0007669"/>
    <property type="project" value="TreeGrafter"/>
</dbReference>
<evidence type="ECO:0000313" key="21">
    <source>
        <dbReference type="Proteomes" id="UP000663829"/>
    </source>
</evidence>
<dbReference type="GO" id="GO:0003677">
    <property type="term" value="F:DNA binding"/>
    <property type="evidence" value="ECO:0007669"/>
    <property type="project" value="UniProtKB-KW"/>
</dbReference>
<evidence type="ECO:0000256" key="9">
    <source>
        <dbReference type="ARBA" id="ARBA00022771"/>
    </source>
</evidence>
<dbReference type="GO" id="GO:0008622">
    <property type="term" value="C:epsilon DNA polymerase complex"/>
    <property type="evidence" value="ECO:0007669"/>
    <property type="project" value="InterPro"/>
</dbReference>
<sequence>MITIMFVYTTTTNEQLPQERELLKILSGRAIRFVSKSCELKYENCLLDVNDADKLNTLCPIYSRLRDCLLILNQDITCSSIHLKRQLQKMRQQEYKACGVSSMLSNIGISSSASSSSSSFILFSTINFYSISFVRLYSMLILITFIYFICLCIINKDIYLTLPIIKLYRRQSLVSLARLRDDMSAPVPKRRKNKIITDEWFVKLWQCYDDEHMDMSTFLKAAGKKLIKIKDNQRKMDEEDSNGGIANDDLEDVAVTNTGGLTFDKRIDRLHQSERIDNIYGFTRYKGFEEKIGWLYNIQPSEVFDEERRRFLSSLDLYFIGETGERFKISVQYSPYFYVGAKLGRENDVYAYLSKRYNNKCLACDLIVKEDLDLPNHLGGLKRTYIRLKFYDIDDLMKIRRELQPIVKQNSEREKEREQHPEASLIKTTTNDLHFGGANNLIEKQIDSIVDLREFDVPYHIRVCIDLKIMVGLWYGVRGQLINDTQSQFILKPELIELPEPIVLAFDIECTKMPLKFPTAQTDQIMMISYMIDQQGYLIINRDIISQDISDFEYTPKKEYPGHFHVYNELNELDLLKRFFQHIIDIKPHIIVTYNGDSFDIPFVETRAQINGLNMYNEIGFRKDVQDNYLCRPCIHMDAIKWVKRDSYLPVGSHGLKAVTKAKLRYNPIEIDPEDMCRLAVEQPQILSNYSVSDAVATYYLYMKYVHTFIFALCTIIPMRPEEILRKGSGTLCETLLMVQAYHANVIFPNKHEEEQYRYTHDGHLLTTETYVGASVEALESGVFRSDIPCRFKLVPETIQYLIDNIDRTLIQCVEVEEKLELDTITNLQDIKDDILQRLLHLKNVPNRLEKPNIYHLDVGAMYPNIILTNRLQPAAIVDSTICAQCDLNRPNARCQRKMDWIWRGTYVPATRNELQRIQLQLENERFPYNDPKKFEFNNNNKENKFRNHQRSSSLPSSTNNTRSFHELPLETQTIIERKRLQEYCRKAYKKVNQTREETRETIVCQCENSFYVDTVRAFRDRRYEYKDLLKKWKKNLQGAMKIDDLHETKRCNNLIVIYDSLQLAHKCILNSFYGYVMRRGARWHRMEMGGIVCTTGSTIIKRTRELLEQIGRPLELDTDGIWCVLPATFPENYELFSTNVNRPKLVFSYPCSLLNMLIKDYYTNDQYHELVDKDKHQYKIRSENSIFFEIDGPYLAMILPASKEEGKRIKKRYAVFNLDGSIAELKGFEVKRNGELQLIKIFQASVFEAFLKGNTLEECYGHVAKIADYWLDVLYSHGNDITDKELVELISERRTMSRMLSDYGEQKSTSISTAKRLAEFLGDDVVKDKGLCCRFVIANVPRGAPITERAIPLTIFQSDQSVRNYYLRKWLHLSITESLDLRDILDWNYYIDRLNSCVQKIVTIPAALQGIKNPVPRVQHPDWLHKRLIEKTSIYKQKRITDVFNSVDKQTLLDNNQQQMENMAITADIEDIGKQRNSSSKLTVAVTKTTLKRKRDDNDKNTRQWRIILGPSPPFGTTHDHHLRWLAYHKRKWDIQREQIQSASASVISITHEAPQKTKNMGKIDSYIRRAAETLYTTPWQIIQYEATDQPGLFKAWCIVNKEIKQIKINVPRVFYVNHRTPKEAKPTTIVTTVSQKSRDYEKAINDWCRKVNRLLPRCSQTYNLYQYTLDECVFKDYYTDIMADLNQPDIEGVYEMNVPLEFRLLVSLGCVCSLRRQEQQLQKLTNTFQLNELELKPLSEQSYIEQGTLQCVYFYIHMDHGKLCVSLFVPNSCKAYIGLLDNVRENNMPNLNKLLKLECEKRLQRGIDKALLPLNEHQFEIKVDTDLQSIWKRFNKILMNLRETDSTHSSVPIYLAIQTNIPLSDLHQNMSLLHDYPKVTIHTKDKANLFRSVLDWQKTAARHLIQHYSNANIILVNMLEQCRYLHVPIGNFPEDPCLFACDLFYARHLVKHNHLLWCSLTDQPDLGGKEQDDYRMLLTTGNDTIANNLFHSDSDVSSTSLQEENHPPFEINRPAFYPTACIEFELVGLAICAVLNFQKIHETEGSSFDLGFGVPVQNSVAGTSDILSSLSIGNSNSTVNTMYDETSLCLPSLRLLRQMIQVWLQDVRSYSNIFADMQLHHFYRWLQSSKSLLYEPALKRTIQLFMKKLLLQLLVELQRIGSSTIYGNLNKIIITTKRWLLVDTQSYIRLILDHLQQKELTSTICLGLKSIYQSLWWYDEKNYCGFRVWLKDKEEIGEDEEETCFEWNMIIYLPRVVQDYFETIIIGFARTIFNRLREHYSKDTSTTTITDCLPSNVLEYCRDIFTNELYQQLMSVTNQIERKLTKNDFDHSIITMNTSPALEFVKSVCCLLMLIRDMSDDINKLRRDLLKLLKLSEYSQITQANLSSLTSFIVPQLVCSNCNHYRDIDLYREISHGEQYKCDQCQMAYDQQLIEQYLLNYVQTLSIENILQDAICTKCHFVRNVYYKIYCDCGQQYQNMHTTKLLHQTCTILYQIAKKHQMQAVIQQIQWLKKLNHWTDD</sequence>
<evidence type="ECO:0000256" key="3">
    <source>
        <dbReference type="ARBA" id="ARBA00012417"/>
    </source>
</evidence>
<keyword evidence="8" id="KW-0479">Metal-binding</keyword>
<evidence type="ECO:0000256" key="7">
    <source>
        <dbReference type="ARBA" id="ARBA00022705"/>
    </source>
</evidence>
<dbReference type="PANTHER" id="PTHR10670">
    <property type="entry name" value="DNA POLYMERASE EPSILON CATALYTIC SUBUNIT A"/>
    <property type="match status" value="1"/>
</dbReference>
<dbReference type="SUPFAM" id="SSF53098">
    <property type="entry name" value="Ribonuclease H-like"/>
    <property type="match status" value="1"/>
</dbReference>
<dbReference type="Pfam" id="PF23250">
    <property type="entry name" value="zf_DPOE_2"/>
    <property type="match status" value="1"/>
</dbReference>
<keyword evidence="4" id="KW-0004">4Fe-4S</keyword>
<dbReference type="InterPro" id="IPR029703">
    <property type="entry name" value="POL2"/>
</dbReference>
<keyword evidence="15" id="KW-0539">Nucleus</keyword>
<dbReference type="GO" id="GO:0006272">
    <property type="term" value="P:leading strand elongation"/>
    <property type="evidence" value="ECO:0007669"/>
    <property type="project" value="TreeGrafter"/>
</dbReference>
<dbReference type="InterPro" id="IPR036397">
    <property type="entry name" value="RNaseH_sf"/>
</dbReference>
<dbReference type="OrthoDB" id="10060449at2759"/>
<dbReference type="GO" id="GO:0000278">
    <property type="term" value="P:mitotic cell cycle"/>
    <property type="evidence" value="ECO:0007669"/>
    <property type="project" value="TreeGrafter"/>
</dbReference>
<evidence type="ECO:0000256" key="6">
    <source>
        <dbReference type="ARBA" id="ARBA00022695"/>
    </source>
</evidence>
<dbReference type="Gene3D" id="3.30.420.10">
    <property type="entry name" value="Ribonuclease H-like superfamily/Ribonuclease H"/>
    <property type="match status" value="1"/>
</dbReference>
<gene>
    <name evidence="19" type="ORF">GPM918_LOCUS2297</name>
    <name evidence="20" type="ORF">SRO942_LOCUS2297</name>
</gene>
<keyword evidence="17" id="KW-0812">Transmembrane</keyword>
<name>A0A813R5S4_9BILA</name>
<dbReference type="Proteomes" id="UP000681722">
    <property type="component" value="Unassembled WGS sequence"/>
</dbReference>
<dbReference type="InterPro" id="IPR013697">
    <property type="entry name" value="DNA_pol_e_suA_C"/>
</dbReference>
<dbReference type="GO" id="GO:0006297">
    <property type="term" value="P:nucleotide-excision repair, DNA gap filling"/>
    <property type="evidence" value="ECO:0007669"/>
    <property type="project" value="TreeGrafter"/>
</dbReference>
<evidence type="ECO:0000256" key="17">
    <source>
        <dbReference type="SAM" id="Phobius"/>
    </source>
</evidence>
<dbReference type="Gene3D" id="3.90.1600.10">
    <property type="entry name" value="Palm domain of DNA polymerase"/>
    <property type="match status" value="1"/>
</dbReference>
<evidence type="ECO:0000256" key="15">
    <source>
        <dbReference type="ARBA" id="ARBA00023242"/>
    </source>
</evidence>
<dbReference type="InterPro" id="IPR042087">
    <property type="entry name" value="DNA_pol_B_thumb"/>
</dbReference>
<keyword evidence="5" id="KW-0808">Transferase</keyword>
<feature type="region of interest" description="Disordered" evidence="16">
    <location>
        <begin position="931"/>
        <end position="963"/>
    </location>
</feature>
<reference evidence="19" key="1">
    <citation type="submission" date="2021-02" db="EMBL/GenBank/DDBJ databases">
        <authorList>
            <person name="Nowell W R."/>
        </authorList>
    </citation>
    <scope>NUCLEOTIDE SEQUENCE</scope>
</reference>
<keyword evidence="11" id="KW-0239">DNA-directed DNA polymerase</keyword>
<dbReference type="InterPro" id="IPR043502">
    <property type="entry name" value="DNA/RNA_pol_sf"/>
</dbReference>
<comment type="similarity">
    <text evidence="2">Belongs to the DNA polymerase type-B family.</text>
</comment>
<evidence type="ECO:0000256" key="14">
    <source>
        <dbReference type="ARBA" id="ARBA00023125"/>
    </source>
</evidence>
<dbReference type="Pfam" id="PF22634">
    <property type="entry name" value="POL2_thumb"/>
    <property type="match status" value="1"/>
</dbReference>
<dbReference type="InterPro" id="IPR054475">
    <property type="entry name" value="Znf-DPOE"/>
</dbReference>